<dbReference type="PROSITE" id="PS51257">
    <property type="entry name" value="PROKAR_LIPOPROTEIN"/>
    <property type="match status" value="1"/>
</dbReference>
<dbReference type="InterPro" id="IPR044174">
    <property type="entry name" value="BC10-like"/>
</dbReference>
<keyword evidence="5" id="KW-0325">Glycoprotein</keyword>
<comment type="caution">
    <text evidence="7">The sequence shown here is derived from an EMBL/GenBank/DDBJ whole genome shotgun (WGS) entry which is preliminary data.</text>
</comment>
<protein>
    <recommendedName>
        <fullName evidence="9">Core-2/I-branching beta-1,6-N-acetylglucosaminyltransferase family protein</fullName>
    </recommendedName>
</protein>
<name>A0A8J5I7I9_ZINOF</name>
<dbReference type="PANTHER" id="PTHR31042">
    <property type="entry name" value="CORE-2/I-BRANCHING BETA-1,6-N-ACETYLGLUCOSAMINYLTRANSFERASE FAMILY PROTEIN-RELATED"/>
    <property type="match status" value="1"/>
</dbReference>
<dbReference type="Proteomes" id="UP000734854">
    <property type="component" value="Unassembled WGS sequence"/>
</dbReference>
<dbReference type="AlphaFoldDB" id="A0A8J5I7I9"/>
<evidence type="ECO:0000256" key="6">
    <source>
        <dbReference type="SAM" id="Phobius"/>
    </source>
</evidence>
<accession>A0A8J5I7I9</accession>
<keyword evidence="4 6" id="KW-0472">Membrane</keyword>
<evidence type="ECO:0000256" key="3">
    <source>
        <dbReference type="ARBA" id="ARBA00022679"/>
    </source>
</evidence>
<evidence type="ECO:0000256" key="2">
    <source>
        <dbReference type="ARBA" id="ARBA00022676"/>
    </source>
</evidence>
<dbReference type="EMBL" id="JACMSC010000001">
    <property type="protein sequence ID" value="KAG6538941.1"/>
    <property type="molecule type" value="Genomic_DNA"/>
</dbReference>
<evidence type="ECO:0000313" key="7">
    <source>
        <dbReference type="EMBL" id="KAG6538941.1"/>
    </source>
</evidence>
<keyword evidence="2" id="KW-0328">Glycosyltransferase</keyword>
<dbReference type="InterPro" id="IPR003406">
    <property type="entry name" value="Glyco_trans_14"/>
</dbReference>
<evidence type="ECO:0000313" key="8">
    <source>
        <dbReference type="Proteomes" id="UP000734854"/>
    </source>
</evidence>
<dbReference type="GO" id="GO:0016757">
    <property type="term" value="F:glycosyltransferase activity"/>
    <property type="evidence" value="ECO:0007669"/>
    <property type="project" value="UniProtKB-KW"/>
</dbReference>
<sequence length="497" mass="57786">MKRRSFLPQHRSGRWRIKLLLMVLLLFSCFCLLMLNHYSFSRVFEHSAAEAPPVVDTQKPKIAFLFIARNRLPLEFVWDAFFQVFFFFFFPFYFSYFVQLPVPSILFLPHTFFSDSVIVEWGEASMIEAERILLRNAIKDSFNERFLFLSDSCIPLYNFSYIYKYIMSTTTSFIDRCYLVTTLSSLDLFADTKEGRYNPRMNPVIPVYNWRKGSQWVVLTRKHAQVMINDDAVLPEFERHCRRKSLPEFWRDHPFPADPSKEHNCIPDEHYVQTLIAEVRRQGAEPQMLESEFGVGGLGEVKYDRARATVRAWRVAKGRRGCEWRSLGEKDEDEGGKSNLEWGGPVTFEGGLTAQEMATEEYAIWFGGARSGGGGERRGDVATRHFCCYPTLTQKGLEGEITRRALTHTLWDLSSSKDRQRRGWHPVTYKLSDATPKLINDIKACDIQGIDNIYYETEYRREWCRSQGMPSKCFLFARKFTRAAVMGLLNSSVLIIN</sequence>
<reference evidence="7 8" key="1">
    <citation type="submission" date="2020-08" db="EMBL/GenBank/DDBJ databases">
        <title>Plant Genome Project.</title>
        <authorList>
            <person name="Zhang R.-G."/>
        </authorList>
    </citation>
    <scope>NUCLEOTIDE SEQUENCE [LARGE SCALE GENOMIC DNA]</scope>
    <source>
        <tissue evidence="7">Rhizome</tissue>
    </source>
</reference>
<evidence type="ECO:0000256" key="5">
    <source>
        <dbReference type="ARBA" id="ARBA00023180"/>
    </source>
</evidence>
<dbReference type="Pfam" id="PF02485">
    <property type="entry name" value="Branch"/>
    <property type="match status" value="1"/>
</dbReference>
<proteinExistence type="predicted"/>
<dbReference type="PANTHER" id="PTHR31042:SF2">
    <property type="entry name" value="GLYCOSYLTRANSFERASE BC10"/>
    <property type="match status" value="1"/>
</dbReference>
<organism evidence="7 8">
    <name type="scientific">Zingiber officinale</name>
    <name type="common">Ginger</name>
    <name type="synonym">Amomum zingiber</name>
    <dbReference type="NCBI Taxonomy" id="94328"/>
    <lineage>
        <taxon>Eukaryota</taxon>
        <taxon>Viridiplantae</taxon>
        <taxon>Streptophyta</taxon>
        <taxon>Embryophyta</taxon>
        <taxon>Tracheophyta</taxon>
        <taxon>Spermatophyta</taxon>
        <taxon>Magnoliopsida</taxon>
        <taxon>Liliopsida</taxon>
        <taxon>Zingiberales</taxon>
        <taxon>Zingiberaceae</taxon>
        <taxon>Zingiber</taxon>
    </lineage>
</organism>
<evidence type="ECO:0000256" key="4">
    <source>
        <dbReference type="ARBA" id="ARBA00023136"/>
    </source>
</evidence>
<evidence type="ECO:0000256" key="1">
    <source>
        <dbReference type="ARBA" id="ARBA00004606"/>
    </source>
</evidence>
<dbReference type="GO" id="GO:0016020">
    <property type="term" value="C:membrane"/>
    <property type="evidence" value="ECO:0007669"/>
    <property type="project" value="UniProtKB-SubCell"/>
</dbReference>
<gene>
    <name evidence="7" type="ORF">ZIOFF_004093</name>
</gene>
<comment type="subcellular location">
    <subcellularLocation>
        <location evidence="1">Membrane</location>
        <topology evidence="1">Single-pass type II membrane protein</topology>
    </subcellularLocation>
</comment>
<keyword evidence="8" id="KW-1185">Reference proteome</keyword>
<keyword evidence="6" id="KW-0812">Transmembrane</keyword>
<evidence type="ECO:0008006" key="9">
    <source>
        <dbReference type="Google" id="ProtNLM"/>
    </source>
</evidence>
<feature type="transmembrane region" description="Helical" evidence="6">
    <location>
        <begin position="80"/>
        <end position="98"/>
    </location>
</feature>
<keyword evidence="6" id="KW-1133">Transmembrane helix</keyword>
<keyword evidence="3" id="KW-0808">Transferase</keyword>